<proteinExistence type="predicted"/>
<feature type="region of interest" description="Disordered" evidence="1">
    <location>
        <begin position="1"/>
        <end position="20"/>
    </location>
</feature>
<reference evidence="2 3" key="1">
    <citation type="submission" date="2016-11" db="EMBL/GenBank/DDBJ databases">
        <authorList>
            <person name="Jaros S."/>
            <person name="Januszkiewicz K."/>
            <person name="Wedrychowicz H."/>
        </authorList>
    </citation>
    <scope>NUCLEOTIDE SEQUENCE [LARGE SCALE GENOMIC DNA]</scope>
    <source>
        <strain evidence="2 3">DSM 44523</strain>
    </source>
</reference>
<dbReference type="OrthoDB" id="9027184at2"/>
<accession>A0A1M4YVV1</accession>
<sequence>MTTNDSLDRGGVDRGGVDCGVDRRRDRVRARRRNGVDSVEVSDDGLTLTVTFLGKAPKQLQPANIRIDGGRRVRGIVALDVRVESHDEPGVDDRVHIAVNKRGDTSTYELSVVVPDAYGRPGTEPYPGFDVRYHRARFDFQGPCPSDVDCAAVAPRPVPVRPSPAVNYTARDYESLRRLLLDRLVLTVPEWVERHAPDLGVTLVEVLAYVGDQLSYYQDAVATEAYLDTARSRVSVRRHTRLVDYAMHDGCNARTFVVLETTRNLTLSADDFRFAAIDVSHLDPVQRPKLGPVLSDEELERLPPGTALEIFEPLVRAPLTVRRSHNTIRLWTWGDAECCLPRGSTSATLRDEWVPQSGSRGSQAGQGEGEGEGDDSSGAPTGRDRVLRLAPGDLLVFEEVRGPRTGAVADADPRHRQAVRLISVTPAVDELYDQPVLEVTWAVDDALAFDLCLSARGGPNCCLIEDVSVARGNVVLVDHGRGLTACGGAPEEITTPPAPVSPPDCAPPAFGCPDRREDDPAVALVQSLIRQTDERTALTPDVVRELNSVLGEPAVSRAGIVIRLEPGQQNREVVLPGTTPEQNAALRSLLAQVTYPPLRPRFRPVLRYAPVTQRVPFPLPTLVAAGQAEILVAIPDRVRARLEELWRQVRGGRPPTPGQLGELTILFGEKVLADLNIGERPVEALRELLARRAELLWAKVQRLAVLVARARAGTVLDEGIVWEITQSWGVGYAGGLHPESTVLAGSARSAVSTDPRAALPAVVARTREARFAVEADKADKAEEADEAGESSADVERWLEWTPRRDLLASGPRDRHFVGELEEGPDGVGRLALRFGDGRHGARPPAGATFEVAYRVGNGVAGNVGPEAINHLVLCCAATLSAPDEDENGSEGSGGDVRSEGVTRVRNPLAAVGGIEPEPMDEVRQLAPLAPRRTLLRAVTPADYAELAARVPGVRRAAAEIRWTGSGREVRVAVVPATPLRSTVDRHPANTPRPALLEAVARELETVRRIGHAVAVGPARLVPLDVELTLCVAPGYQRGHVLTAVRAALGTGVLPDGRLGLFHPDLLGFGEPVRVSRLVAVTAAVPGIVSARVTRLRRRFGRDTGELADGLLRLGPLEIAQLDNDPDRPENGRLSLVIGGGR</sequence>
<organism evidence="2 3">
    <name type="scientific">Streptoalloteichus hindustanus</name>
    <dbReference type="NCBI Taxonomy" id="2017"/>
    <lineage>
        <taxon>Bacteria</taxon>
        <taxon>Bacillati</taxon>
        <taxon>Actinomycetota</taxon>
        <taxon>Actinomycetes</taxon>
        <taxon>Pseudonocardiales</taxon>
        <taxon>Pseudonocardiaceae</taxon>
        <taxon>Streptoalloteichus</taxon>
    </lineage>
</organism>
<feature type="region of interest" description="Disordered" evidence="1">
    <location>
        <begin position="881"/>
        <end position="901"/>
    </location>
</feature>
<feature type="compositionally biased region" description="Low complexity" evidence="1">
    <location>
        <begin position="356"/>
        <end position="365"/>
    </location>
</feature>
<dbReference type="EMBL" id="FQVN01000002">
    <property type="protein sequence ID" value="SHF09923.1"/>
    <property type="molecule type" value="Genomic_DNA"/>
</dbReference>
<evidence type="ECO:0000313" key="2">
    <source>
        <dbReference type="EMBL" id="SHF09923.1"/>
    </source>
</evidence>
<keyword evidence="3" id="KW-1185">Reference proteome</keyword>
<evidence type="ECO:0000256" key="1">
    <source>
        <dbReference type="SAM" id="MobiDB-lite"/>
    </source>
</evidence>
<dbReference type="NCBIfam" id="TIGR02243">
    <property type="entry name" value="putative baseplate assembly protein"/>
    <property type="match status" value="1"/>
</dbReference>
<dbReference type="InterPro" id="IPR011749">
    <property type="entry name" value="CHP02243"/>
</dbReference>
<evidence type="ECO:0000313" key="3">
    <source>
        <dbReference type="Proteomes" id="UP000184501"/>
    </source>
</evidence>
<gene>
    <name evidence="2" type="ORF">SAMN05444320_102506</name>
</gene>
<name>A0A1M4YVV1_STRHI</name>
<dbReference type="Proteomes" id="UP000184501">
    <property type="component" value="Unassembled WGS sequence"/>
</dbReference>
<protein>
    <submittedName>
        <fullName evidence="2">Putative baseplate assembly protein</fullName>
    </submittedName>
</protein>
<dbReference type="RefSeq" id="WP_083959448.1">
    <property type="nucleotide sequence ID" value="NZ_FQVN01000002.1"/>
</dbReference>
<dbReference type="STRING" id="2017.SAMN05444320_102506"/>
<dbReference type="AlphaFoldDB" id="A0A1M4YVV1"/>
<feature type="region of interest" description="Disordered" evidence="1">
    <location>
        <begin position="349"/>
        <end position="384"/>
    </location>
</feature>